<protein>
    <submittedName>
        <fullName evidence="3">Uncharacterized protein LOC117574420</fullName>
    </submittedName>
</protein>
<organism evidence="2 3">
    <name type="scientific">Drosophila albomicans</name>
    <name type="common">Fruit fly</name>
    <dbReference type="NCBI Taxonomy" id="7291"/>
    <lineage>
        <taxon>Eukaryota</taxon>
        <taxon>Metazoa</taxon>
        <taxon>Ecdysozoa</taxon>
        <taxon>Arthropoda</taxon>
        <taxon>Hexapoda</taxon>
        <taxon>Insecta</taxon>
        <taxon>Pterygota</taxon>
        <taxon>Neoptera</taxon>
        <taxon>Endopterygota</taxon>
        <taxon>Diptera</taxon>
        <taxon>Brachycera</taxon>
        <taxon>Muscomorpha</taxon>
        <taxon>Ephydroidea</taxon>
        <taxon>Drosophilidae</taxon>
        <taxon>Drosophila</taxon>
    </lineage>
</organism>
<accession>A0A6P8XMF7</accession>
<keyword evidence="1" id="KW-0732">Signal</keyword>
<dbReference type="OrthoDB" id="7871981at2759"/>
<dbReference type="AlphaFoldDB" id="A0A6P8XMF7"/>
<dbReference type="Proteomes" id="UP000515160">
    <property type="component" value="Chromosome 2R"/>
</dbReference>
<gene>
    <name evidence="3" type="primary">LOC117574420</name>
</gene>
<feature type="signal peptide" evidence="1">
    <location>
        <begin position="1"/>
        <end position="23"/>
    </location>
</feature>
<feature type="chain" id="PRO_5028365558" evidence="1">
    <location>
        <begin position="24"/>
        <end position="102"/>
    </location>
</feature>
<dbReference type="RefSeq" id="XP_034114148.1">
    <property type="nucleotide sequence ID" value="XM_034258257.2"/>
</dbReference>
<reference evidence="3" key="1">
    <citation type="submission" date="2025-08" db="UniProtKB">
        <authorList>
            <consortium name="RefSeq"/>
        </authorList>
    </citation>
    <scope>IDENTIFICATION</scope>
    <source>
        <strain evidence="3">15112-1751.03</strain>
        <tissue evidence="3">Whole Adult</tissue>
    </source>
</reference>
<keyword evidence="2" id="KW-1185">Reference proteome</keyword>
<dbReference type="GeneID" id="117574420"/>
<sequence>MRAVKFLVFAAILFCFLPADVTAVTCDVAPLDPNCINCLLTPQNAECLVGATSSTSTTTTAAPLTTSTTKSSRRRRARKYFSKLFKRIRSRFQTLKKQLNPF</sequence>
<proteinExistence type="predicted"/>
<evidence type="ECO:0000313" key="3">
    <source>
        <dbReference type="RefSeq" id="XP_034114148.1"/>
    </source>
</evidence>
<name>A0A6P8XMF7_DROAB</name>
<evidence type="ECO:0000256" key="1">
    <source>
        <dbReference type="SAM" id="SignalP"/>
    </source>
</evidence>
<evidence type="ECO:0000313" key="2">
    <source>
        <dbReference type="Proteomes" id="UP000515160"/>
    </source>
</evidence>